<dbReference type="EMBL" id="NMUE01000012">
    <property type="protein sequence ID" value="RFA96328.1"/>
    <property type="molecule type" value="Genomic_DNA"/>
</dbReference>
<keyword evidence="5 8" id="KW-0812">Transmembrane</keyword>
<evidence type="ECO:0000256" key="1">
    <source>
        <dbReference type="ARBA" id="ARBA00004429"/>
    </source>
</evidence>
<gene>
    <name evidence="10" type="ORF">CGL51_05050</name>
    <name evidence="9" type="ORF">CGL52_12655</name>
</gene>
<dbReference type="GO" id="GO:0005886">
    <property type="term" value="C:plasma membrane"/>
    <property type="evidence" value="ECO:0007669"/>
    <property type="project" value="UniProtKB-SubCell"/>
</dbReference>
<evidence type="ECO:0000313" key="12">
    <source>
        <dbReference type="Proteomes" id="UP000257123"/>
    </source>
</evidence>
<accession>A0A371QY71</accession>
<dbReference type="Proteomes" id="UP000256877">
    <property type="component" value="Unassembled WGS sequence"/>
</dbReference>
<proteinExistence type="predicted"/>
<dbReference type="Pfam" id="PF04143">
    <property type="entry name" value="Sulf_transp"/>
    <property type="match status" value="1"/>
</dbReference>
<dbReference type="EMBL" id="NMUF01000054">
    <property type="protein sequence ID" value="RFA95641.1"/>
    <property type="molecule type" value="Genomic_DNA"/>
</dbReference>
<evidence type="ECO:0000313" key="11">
    <source>
        <dbReference type="Proteomes" id="UP000256877"/>
    </source>
</evidence>
<organism evidence="9 11">
    <name type="scientific">Pyrobaculum aerophilum</name>
    <dbReference type="NCBI Taxonomy" id="13773"/>
    <lineage>
        <taxon>Archaea</taxon>
        <taxon>Thermoproteota</taxon>
        <taxon>Thermoprotei</taxon>
        <taxon>Thermoproteales</taxon>
        <taxon>Thermoproteaceae</taxon>
        <taxon>Pyrobaculum</taxon>
    </lineage>
</organism>
<feature type="transmembrane region" description="Helical" evidence="8">
    <location>
        <begin position="201"/>
        <end position="224"/>
    </location>
</feature>
<feature type="transmembrane region" description="Helical" evidence="8">
    <location>
        <begin position="57"/>
        <end position="77"/>
    </location>
</feature>
<reference evidence="11 12" key="1">
    <citation type="submission" date="2017-07" db="EMBL/GenBank/DDBJ databases">
        <title>Draft genome sequence of aerobic hyperthermophilic archaea, Pyrobaculum aerophilum YKB31 and YKB32.</title>
        <authorList>
            <person name="Mochizuki T."/>
            <person name="Berliner A.J."/>
            <person name="Yoshida-Takashima Y."/>
            <person name="Takaki Y."/>
            <person name="Nunoura T."/>
            <person name="Takai K."/>
        </authorList>
    </citation>
    <scope>NUCLEOTIDE SEQUENCE [LARGE SCALE GENOMIC DNA]</scope>
    <source>
        <strain evidence="10 12">YKB31</strain>
        <strain evidence="9 11">YKB32</strain>
    </source>
</reference>
<evidence type="ECO:0000256" key="5">
    <source>
        <dbReference type="ARBA" id="ARBA00022692"/>
    </source>
</evidence>
<feature type="transmembrane region" description="Helical" evidence="8">
    <location>
        <begin position="309"/>
        <end position="331"/>
    </location>
</feature>
<evidence type="ECO:0000256" key="3">
    <source>
        <dbReference type="ARBA" id="ARBA00022475"/>
    </source>
</evidence>
<comment type="subcellular location">
    <subcellularLocation>
        <location evidence="1">Cell inner membrane</location>
        <topology evidence="1">Multi-pass membrane protein</topology>
    </subcellularLocation>
</comment>
<feature type="transmembrane region" description="Helical" evidence="8">
    <location>
        <begin position="121"/>
        <end position="143"/>
    </location>
</feature>
<sequence>MKIQGYILLASLLTASVILISKGHWLQGTGILFGVAYGVVIQRSRICFATAFYGNPYLFRGILLGLLVASISAYFLVKAGYAPHPVAFGINVLIGSILFGITMPFVGGCMLGTIYRVGTGIATSSAAFLGILAGNLIGPLLVWDLTRLLQSPTAGFTIVTSVGPEAALIINIAVIAALFYYTHKTVAITISMPRLKEPWPAWFGGLLLGIVFTVQFATWGLFVTQLPLARAMLYSLNALSGDSLSLAWREGVTPGSSWVRDNLLIPPYDDPLFYLIMGVLAGSMIAALLSGEYQFFRHYGERKILVRHFIAGVIMGISVWIAVGCNVSGFYTAVATLRPEVGWMFALGLFVGARIGLRIFQKFY</sequence>
<feature type="transmembrane region" description="Helical" evidence="8">
    <location>
        <begin position="155"/>
        <end position="181"/>
    </location>
</feature>
<dbReference type="RefSeq" id="WP_116420914.1">
    <property type="nucleotide sequence ID" value="NZ_NMUE01000012.1"/>
</dbReference>
<dbReference type="PANTHER" id="PTHR30574:SF1">
    <property type="entry name" value="SULPHUR TRANSPORT DOMAIN-CONTAINING PROTEIN"/>
    <property type="match status" value="1"/>
</dbReference>
<evidence type="ECO:0000256" key="6">
    <source>
        <dbReference type="ARBA" id="ARBA00022989"/>
    </source>
</evidence>
<feature type="transmembrane region" description="Helical" evidence="8">
    <location>
        <begin position="343"/>
        <end position="360"/>
    </location>
</feature>
<keyword evidence="3" id="KW-1003">Cell membrane</keyword>
<feature type="transmembrane region" description="Helical" evidence="8">
    <location>
        <begin position="272"/>
        <end position="289"/>
    </location>
</feature>
<comment type="caution">
    <text evidence="9">The sequence shown here is derived from an EMBL/GenBank/DDBJ whole genome shotgun (WGS) entry which is preliminary data.</text>
</comment>
<keyword evidence="7 8" id="KW-0472">Membrane</keyword>
<dbReference type="Proteomes" id="UP000257123">
    <property type="component" value="Unassembled WGS sequence"/>
</dbReference>
<evidence type="ECO:0000256" key="8">
    <source>
        <dbReference type="SAM" id="Phobius"/>
    </source>
</evidence>
<evidence type="ECO:0000313" key="10">
    <source>
        <dbReference type="EMBL" id="RFA96328.1"/>
    </source>
</evidence>
<keyword evidence="6 8" id="KW-1133">Transmembrane helix</keyword>
<evidence type="ECO:0000256" key="2">
    <source>
        <dbReference type="ARBA" id="ARBA00022448"/>
    </source>
</evidence>
<dbReference type="AlphaFoldDB" id="A0A371QY71"/>
<dbReference type="PANTHER" id="PTHR30574">
    <property type="entry name" value="INNER MEMBRANE PROTEIN YEDE"/>
    <property type="match status" value="1"/>
</dbReference>
<evidence type="ECO:0000256" key="4">
    <source>
        <dbReference type="ARBA" id="ARBA00022519"/>
    </source>
</evidence>
<keyword evidence="2" id="KW-0813">Transport</keyword>
<evidence type="ECO:0000256" key="7">
    <source>
        <dbReference type="ARBA" id="ARBA00023136"/>
    </source>
</evidence>
<protein>
    <submittedName>
        <fullName evidence="9">Uncharacterized protein</fullName>
    </submittedName>
</protein>
<evidence type="ECO:0000313" key="9">
    <source>
        <dbReference type="EMBL" id="RFA95641.1"/>
    </source>
</evidence>
<name>A0A371QY71_9CREN</name>
<keyword evidence="4" id="KW-0997">Cell inner membrane</keyword>
<feature type="transmembrane region" description="Helical" evidence="8">
    <location>
        <begin position="89"/>
        <end position="115"/>
    </location>
</feature>
<dbReference type="InterPro" id="IPR007272">
    <property type="entry name" value="Sulf_transp_TsuA/YedE"/>
</dbReference>